<sequence length="450" mass="49874">MAKQSILKQWQLTTVQWIVVLYILAIVGATFLLQIPGAVKPGVTFTWLDSLFTAVSSISVTGLTVVNLKETFTPLGIFFIIILLQIGGLGIMALGTMVWLILGKKIGFRQRQMIMTDQNRSSLQGLVSLIRELFGVIVAIELVGTVVLTCYFLRYFPTLDQAFYQGLFASVAATTNAGFDITGESLAPFKHDYFVQTVTMILIILGSIGFPVLLELKDWWRERNNRVVRFSLFTKLTTTTFFLLTLLGVIAFYVFEWRHFLKDKSWHEGFFYALFQSVTTKSAGLATLDPNDLTEGTQLLLSGMMFIGASPSSVGGGIRTTTLAIIILSVYSFARGRNSVKVFQRELTQEDISKAFAVASVAVVLCSISVLLLTITEPFPLSEIIFEVSSAFGTTGLSTGITPDLSAFGKFVDMILMFIGRVGLLSFLYILRGKAPDEFYRYPKERVIIG</sequence>
<dbReference type="Pfam" id="PF02386">
    <property type="entry name" value="TrkH"/>
    <property type="match status" value="1"/>
</dbReference>
<reference evidence="9 10" key="1">
    <citation type="submission" date="2019-03" db="EMBL/GenBank/DDBJ databases">
        <title>Genomic Encyclopedia of Type Strains, Phase IV (KMG-IV): sequencing the most valuable type-strain genomes for metagenomic binning, comparative biology and taxonomic classification.</title>
        <authorList>
            <person name="Goeker M."/>
        </authorList>
    </citation>
    <scope>NUCLEOTIDE SEQUENCE [LARGE SCALE GENOMIC DNA]</scope>
    <source>
        <strain evidence="9 10">DSM 45707</strain>
    </source>
</reference>
<comment type="subcellular location">
    <subcellularLocation>
        <location evidence="1">Cell membrane</location>
        <topology evidence="1">Multi-pass membrane protein</topology>
    </subcellularLocation>
</comment>
<feature type="transmembrane region" description="Helical" evidence="8">
    <location>
        <begin position="77"/>
        <end position="102"/>
    </location>
</feature>
<feature type="transmembrane region" description="Helical" evidence="8">
    <location>
        <begin position="15"/>
        <end position="33"/>
    </location>
</feature>
<keyword evidence="6" id="KW-0406">Ion transport</keyword>
<keyword evidence="4 8" id="KW-0812">Transmembrane</keyword>
<dbReference type="GO" id="GO:0005886">
    <property type="term" value="C:plasma membrane"/>
    <property type="evidence" value="ECO:0007669"/>
    <property type="project" value="UniProtKB-SubCell"/>
</dbReference>
<keyword evidence="10" id="KW-1185">Reference proteome</keyword>
<dbReference type="GO" id="GO:0008324">
    <property type="term" value="F:monoatomic cation transmembrane transporter activity"/>
    <property type="evidence" value="ECO:0007669"/>
    <property type="project" value="InterPro"/>
</dbReference>
<evidence type="ECO:0000256" key="5">
    <source>
        <dbReference type="ARBA" id="ARBA00022989"/>
    </source>
</evidence>
<evidence type="ECO:0000256" key="1">
    <source>
        <dbReference type="ARBA" id="ARBA00004651"/>
    </source>
</evidence>
<dbReference type="AlphaFoldDB" id="A0A4R3L7G5"/>
<accession>A0A4R3L7G5</accession>
<feature type="transmembrane region" description="Helical" evidence="8">
    <location>
        <begin position="355"/>
        <end position="375"/>
    </location>
</feature>
<feature type="transmembrane region" description="Helical" evidence="8">
    <location>
        <begin position="193"/>
        <end position="216"/>
    </location>
</feature>
<feature type="transmembrane region" description="Helical" evidence="8">
    <location>
        <begin position="236"/>
        <end position="255"/>
    </location>
</feature>
<feature type="transmembrane region" description="Helical" evidence="8">
    <location>
        <begin position="411"/>
        <end position="431"/>
    </location>
</feature>
<comment type="caution">
    <text evidence="9">The sequence shown here is derived from an EMBL/GenBank/DDBJ whole genome shotgun (WGS) entry which is preliminary data.</text>
</comment>
<feature type="transmembrane region" description="Helical" evidence="8">
    <location>
        <begin position="45"/>
        <end position="65"/>
    </location>
</feature>
<dbReference type="Proteomes" id="UP000294937">
    <property type="component" value="Unassembled WGS sequence"/>
</dbReference>
<gene>
    <name evidence="9" type="ORF">EDD58_102473</name>
</gene>
<keyword evidence="7 8" id="KW-0472">Membrane</keyword>
<keyword evidence="2" id="KW-0813">Transport</keyword>
<evidence type="ECO:0000256" key="7">
    <source>
        <dbReference type="ARBA" id="ARBA00023136"/>
    </source>
</evidence>
<protein>
    <submittedName>
        <fullName evidence="9">Potassium uptake TrkH family protein</fullName>
    </submittedName>
</protein>
<dbReference type="GO" id="GO:0030001">
    <property type="term" value="P:metal ion transport"/>
    <property type="evidence" value="ECO:0007669"/>
    <property type="project" value="UniProtKB-ARBA"/>
</dbReference>
<evidence type="ECO:0000313" key="10">
    <source>
        <dbReference type="Proteomes" id="UP000294937"/>
    </source>
</evidence>
<dbReference type="InterPro" id="IPR003445">
    <property type="entry name" value="Cat_transpt"/>
</dbReference>
<name>A0A4R3L7G5_9BACL</name>
<evidence type="ECO:0000256" key="4">
    <source>
        <dbReference type="ARBA" id="ARBA00022692"/>
    </source>
</evidence>
<evidence type="ECO:0000313" key="9">
    <source>
        <dbReference type="EMBL" id="TCS95891.1"/>
    </source>
</evidence>
<dbReference type="PANTHER" id="PTHR32024">
    <property type="entry name" value="TRK SYSTEM POTASSIUM UPTAKE PROTEIN TRKG-RELATED"/>
    <property type="match status" value="1"/>
</dbReference>
<organism evidence="9 10">
    <name type="scientific">Hazenella coriacea</name>
    <dbReference type="NCBI Taxonomy" id="1179467"/>
    <lineage>
        <taxon>Bacteria</taxon>
        <taxon>Bacillati</taxon>
        <taxon>Bacillota</taxon>
        <taxon>Bacilli</taxon>
        <taxon>Bacillales</taxon>
        <taxon>Thermoactinomycetaceae</taxon>
        <taxon>Hazenella</taxon>
    </lineage>
</organism>
<keyword evidence="5 8" id="KW-1133">Transmembrane helix</keyword>
<evidence type="ECO:0000256" key="3">
    <source>
        <dbReference type="ARBA" id="ARBA00022475"/>
    </source>
</evidence>
<feature type="transmembrane region" description="Helical" evidence="8">
    <location>
        <begin position="133"/>
        <end position="156"/>
    </location>
</feature>
<dbReference type="RefSeq" id="WP_243648658.1">
    <property type="nucleotide sequence ID" value="NZ_SMAG01000002.1"/>
</dbReference>
<evidence type="ECO:0000256" key="2">
    <source>
        <dbReference type="ARBA" id="ARBA00022448"/>
    </source>
</evidence>
<evidence type="ECO:0000256" key="8">
    <source>
        <dbReference type="SAM" id="Phobius"/>
    </source>
</evidence>
<feature type="transmembrane region" description="Helical" evidence="8">
    <location>
        <begin position="314"/>
        <end position="334"/>
    </location>
</feature>
<dbReference type="EMBL" id="SMAG01000002">
    <property type="protein sequence ID" value="TCS95891.1"/>
    <property type="molecule type" value="Genomic_DNA"/>
</dbReference>
<keyword evidence="3" id="KW-1003">Cell membrane</keyword>
<dbReference type="PANTHER" id="PTHR32024:SF4">
    <property type="entry name" value="KTR SYSTEM POTASSIUM UPTAKE PROTEIN D"/>
    <property type="match status" value="1"/>
</dbReference>
<evidence type="ECO:0000256" key="6">
    <source>
        <dbReference type="ARBA" id="ARBA00023065"/>
    </source>
</evidence>
<proteinExistence type="predicted"/>